<name>A0A540VP60_9GAMM</name>
<feature type="chain" id="PRO_5021791085" description="Curli production assembly/transport component CsgF" evidence="5">
    <location>
        <begin position="21"/>
        <end position="154"/>
    </location>
</feature>
<dbReference type="EMBL" id="VIFK01000178">
    <property type="protein sequence ID" value="TQE98541.1"/>
    <property type="molecule type" value="Genomic_DNA"/>
</dbReference>
<proteinExistence type="predicted"/>
<dbReference type="AlphaFoldDB" id="A0A540VP60"/>
<evidence type="ECO:0000313" key="6">
    <source>
        <dbReference type="EMBL" id="TQE98541.1"/>
    </source>
</evidence>
<reference evidence="6 7" key="1">
    <citation type="submission" date="2019-06" db="EMBL/GenBank/DDBJ databases">
        <title>Metagenome assembled Genome of Spiribacter salinus SL48-SHIP from the microbial mat of Salt Lake 48 (Novosibirsk region, Russia).</title>
        <authorList>
            <person name="Shipova A."/>
            <person name="Rozanov A.S."/>
            <person name="Bryanskaya A.V."/>
            <person name="Peltek S.E."/>
        </authorList>
    </citation>
    <scope>NUCLEOTIDE SEQUENCE [LARGE SCALE GENOMIC DNA]</scope>
    <source>
        <strain evidence="6">SL48-SHIP-2</strain>
    </source>
</reference>
<accession>A0A540VP60</accession>
<dbReference type="Pfam" id="PF10614">
    <property type="entry name" value="CsgF"/>
    <property type="match status" value="1"/>
</dbReference>
<dbReference type="InterPro" id="IPR018893">
    <property type="entry name" value="T8SS_CsgF"/>
</dbReference>
<evidence type="ECO:0000256" key="5">
    <source>
        <dbReference type="SAM" id="SignalP"/>
    </source>
</evidence>
<feature type="region of interest" description="Disordered" evidence="4">
    <location>
        <begin position="50"/>
        <end position="72"/>
    </location>
</feature>
<evidence type="ECO:0000256" key="1">
    <source>
        <dbReference type="ARBA" id="ARBA00003989"/>
    </source>
</evidence>
<evidence type="ECO:0000256" key="4">
    <source>
        <dbReference type="SAM" id="MobiDB-lite"/>
    </source>
</evidence>
<gene>
    <name evidence="6" type="ORF">FKY71_13340</name>
</gene>
<comment type="caution">
    <text evidence="6">The sequence shown here is derived from an EMBL/GenBank/DDBJ whole genome shotgun (WGS) entry which is preliminary data.</text>
</comment>
<dbReference type="Proteomes" id="UP000315400">
    <property type="component" value="Unassembled WGS sequence"/>
</dbReference>
<sequence>MFNITRGVVLALCMTGPAAAQDLTFQFNNPSFGGNPGNSGHLLSIAGAQREATARDVDDGEDDVLGGADGTDDGRDSRADLFVRQLEGRLLSALSAEVTQAIFGDDPQDEGTVEFGDTTITFERTPGSITLDIIDLLDGTSTTITVPQLVTSGG</sequence>
<evidence type="ECO:0000256" key="3">
    <source>
        <dbReference type="ARBA" id="ARBA00022729"/>
    </source>
</evidence>
<evidence type="ECO:0000256" key="2">
    <source>
        <dbReference type="ARBA" id="ARBA00014031"/>
    </source>
</evidence>
<feature type="signal peptide" evidence="5">
    <location>
        <begin position="1"/>
        <end position="20"/>
    </location>
</feature>
<organism evidence="6 7">
    <name type="scientific">Spiribacter salinus</name>
    <dbReference type="NCBI Taxonomy" id="1335746"/>
    <lineage>
        <taxon>Bacteria</taxon>
        <taxon>Pseudomonadati</taxon>
        <taxon>Pseudomonadota</taxon>
        <taxon>Gammaproteobacteria</taxon>
        <taxon>Chromatiales</taxon>
        <taxon>Ectothiorhodospiraceae</taxon>
        <taxon>Spiribacter</taxon>
    </lineage>
</organism>
<keyword evidence="3 5" id="KW-0732">Signal</keyword>
<evidence type="ECO:0000313" key="7">
    <source>
        <dbReference type="Proteomes" id="UP000315400"/>
    </source>
</evidence>
<protein>
    <recommendedName>
        <fullName evidence="2">Curli production assembly/transport component CsgF</fullName>
    </recommendedName>
</protein>
<comment type="function">
    <text evidence="1">May be involved in the biogenesis of curli organelles.</text>
</comment>